<dbReference type="RefSeq" id="WP_344298236.1">
    <property type="nucleotide sequence ID" value="NZ_BAAAQW010000003.1"/>
</dbReference>
<protein>
    <recommendedName>
        <fullName evidence="3">AbiEi antitoxin C-terminal domain-containing protein</fullName>
    </recommendedName>
</protein>
<evidence type="ECO:0008006" key="3">
    <source>
        <dbReference type="Google" id="ProtNLM"/>
    </source>
</evidence>
<gene>
    <name evidence="1" type="ORF">GCM10009849_06070</name>
</gene>
<accession>A0ABN3BMA9</accession>
<evidence type="ECO:0000313" key="2">
    <source>
        <dbReference type="Proteomes" id="UP001500432"/>
    </source>
</evidence>
<dbReference type="Proteomes" id="UP001500432">
    <property type="component" value="Unassembled WGS sequence"/>
</dbReference>
<reference evidence="1 2" key="1">
    <citation type="journal article" date="2019" name="Int. J. Syst. Evol. Microbiol.">
        <title>The Global Catalogue of Microorganisms (GCM) 10K type strain sequencing project: providing services to taxonomists for standard genome sequencing and annotation.</title>
        <authorList>
            <consortium name="The Broad Institute Genomics Platform"/>
            <consortium name="The Broad Institute Genome Sequencing Center for Infectious Disease"/>
            <person name="Wu L."/>
            <person name="Ma J."/>
        </authorList>
    </citation>
    <scope>NUCLEOTIDE SEQUENCE [LARGE SCALE GENOMIC DNA]</scope>
    <source>
        <strain evidence="1 2">JCM 16034</strain>
    </source>
</reference>
<organism evidence="1 2">
    <name type="scientific">Sinomonas flava</name>
    <dbReference type="NCBI Taxonomy" id="496857"/>
    <lineage>
        <taxon>Bacteria</taxon>
        <taxon>Bacillati</taxon>
        <taxon>Actinomycetota</taxon>
        <taxon>Actinomycetes</taxon>
        <taxon>Micrococcales</taxon>
        <taxon>Micrococcaceae</taxon>
        <taxon>Sinomonas</taxon>
    </lineage>
</organism>
<evidence type="ECO:0000313" key="1">
    <source>
        <dbReference type="EMBL" id="GAA2197383.1"/>
    </source>
</evidence>
<keyword evidence="2" id="KW-1185">Reference proteome</keyword>
<comment type="caution">
    <text evidence="1">The sequence shown here is derived from an EMBL/GenBank/DDBJ whole genome shotgun (WGS) entry which is preliminary data.</text>
</comment>
<dbReference type="EMBL" id="BAAAQW010000003">
    <property type="protein sequence ID" value="GAA2197383.1"/>
    <property type="molecule type" value="Genomic_DNA"/>
</dbReference>
<proteinExistence type="predicted"/>
<sequence>MATPLHPAPASDADPPVLVAGGPFTAVELQAMEHDGVLRRLIADAYVPIQCGEAPELRARGLAAILAPRLVHRTVVGRLTAAWVYGCAGRPDTPVLLVDGSRRMSTLRATHRLLVHEVYFGPFDVVELAGVRVTSPLRTAVDLAIHSEEGVSVPVLRRMLAQPRLGLTVGLVARGLDALPRQPHLARARRVIARVAGAPAS</sequence>
<name>A0ABN3BMA9_9MICC</name>